<evidence type="ECO:0000313" key="1">
    <source>
        <dbReference type="EMBL" id="PSS10716.1"/>
    </source>
</evidence>
<dbReference type="AlphaFoldDB" id="A0A2T3ATA9"/>
<dbReference type="EMBL" id="KZ679016">
    <property type="protein sequence ID" value="PSS10716.1"/>
    <property type="molecule type" value="Genomic_DNA"/>
</dbReference>
<dbReference type="OrthoDB" id="2013972at2759"/>
<gene>
    <name evidence="1" type="ORF">M430DRAFT_53266</name>
</gene>
<keyword evidence="2" id="KW-1185">Reference proteome</keyword>
<proteinExistence type="predicted"/>
<name>A0A2T3ATA9_AMORE</name>
<dbReference type="InterPro" id="IPR029063">
    <property type="entry name" value="SAM-dependent_MTases_sf"/>
</dbReference>
<dbReference type="STRING" id="857342.A0A2T3ATA9"/>
<accession>A0A2T3ATA9</accession>
<evidence type="ECO:0000313" key="2">
    <source>
        <dbReference type="Proteomes" id="UP000241818"/>
    </source>
</evidence>
<protein>
    <recommendedName>
        <fullName evidence="3">Methyltransferase domain-containing protein</fullName>
    </recommendedName>
</protein>
<dbReference type="GO" id="GO:0008168">
    <property type="term" value="F:methyltransferase activity"/>
    <property type="evidence" value="ECO:0007669"/>
    <property type="project" value="TreeGrafter"/>
</dbReference>
<sequence>MDSSSPDDADTHTLDDGQSYRRARTIFHHRRADNDTLNSTRSIYASNVVYTELHGRRYCKDYYMPNDEDEQTRLQMLNGVYYSLFGHRLTTVPLTNPKKILDIGTGTGEWAMAMGDEYPETEVIGTDIAKIQPGAAPLNVFFEIDDAEEEHGWTWADDEFDFIHFRYMCGAFTSWDHIYRQTFKHLKPGGWIEVIDFDDHATLLQYFPSSTSAVPRFLSSIVEGCRLAGRPRTTTHLEPASLAGLGFVDVRCTTYDIPMGVWPDDAQAQKNGKHSLVTMLLGLEAVSLRVLTEQLGWSVDEVRNICDAVTRDVWKIATDADRAHGFGVKLKVLVARKPDAGEGKGEGEGG</sequence>
<evidence type="ECO:0008006" key="3">
    <source>
        <dbReference type="Google" id="ProtNLM"/>
    </source>
</evidence>
<dbReference type="Gene3D" id="3.40.50.150">
    <property type="entry name" value="Vaccinia Virus protein VP39"/>
    <property type="match status" value="1"/>
</dbReference>
<dbReference type="RefSeq" id="XP_024717895.1">
    <property type="nucleotide sequence ID" value="XM_024868363.1"/>
</dbReference>
<dbReference type="Proteomes" id="UP000241818">
    <property type="component" value="Unassembled WGS sequence"/>
</dbReference>
<dbReference type="PANTHER" id="PTHR43591">
    <property type="entry name" value="METHYLTRANSFERASE"/>
    <property type="match status" value="1"/>
</dbReference>
<dbReference type="SUPFAM" id="SSF53335">
    <property type="entry name" value="S-adenosyl-L-methionine-dependent methyltransferases"/>
    <property type="match status" value="1"/>
</dbReference>
<dbReference type="PANTHER" id="PTHR43591:SF105">
    <property type="entry name" value="METHYLTRANSFERASE DOMAIN-CONTAINING PROTEIN-RELATED"/>
    <property type="match status" value="1"/>
</dbReference>
<dbReference type="GeneID" id="36576444"/>
<dbReference type="Pfam" id="PF13489">
    <property type="entry name" value="Methyltransf_23"/>
    <property type="match status" value="1"/>
</dbReference>
<reference evidence="1 2" key="1">
    <citation type="journal article" date="2018" name="New Phytol.">
        <title>Comparative genomics and transcriptomics depict ericoid mycorrhizal fungi as versatile saprotrophs and plant mutualists.</title>
        <authorList>
            <person name="Martino E."/>
            <person name="Morin E."/>
            <person name="Grelet G.A."/>
            <person name="Kuo A."/>
            <person name="Kohler A."/>
            <person name="Daghino S."/>
            <person name="Barry K.W."/>
            <person name="Cichocki N."/>
            <person name="Clum A."/>
            <person name="Dockter R.B."/>
            <person name="Hainaut M."/>
            <person name="Kuo R.C."/>
            <person name="LaButti K."/>
            <person name="Lindahl B.D."/>
            <person name="Lindquist E.A."/>
            <person name="Lipzen A."/>
            <person name="Khouja H.R."/>
            <person name="Magnuson J."/>
            <person name="Murat C."/>
            <person name="Ohm R.A."/>
            <person name="Singer S.W."/>
            <person name="Spatafora J.W."/>
            <person name="Wang M."/>
            <person name="Veneault-Fourrey C."/>
            <person name="Henrissat B."/>
            <person name="Grigoriev I.V."/>
            <person name="Martin F.M."/>
            <person name="Perotto S."/>
        </authorList>
    </citation>
    <scope>NUCLEOTIDE SEQUENCE [LARGE SCALE GENOMIC DNA]</scope>
    <source>
        <strain evidence="1 2">ATCC 22711</strain>
    </source>
</reference>
<dbReference type="InParanoid" id="A0A2T3ATA9"/>
<organism evidence="1 2">
    <name type="scientific">Amorphotheca resinae ATCC 22711</name>
    <dbReference type="NCBI Taxonomy" id="857342"/>
    <lineage>
        <taxon>Eukaryota</taxon>
        <taxon>Fungi</taxon>
        <taxon>Dikarya</taxon>
        <taxon>Ascomycota</taxon>
        <taxon>Pezizomycotina</taxon>
        <taxon>Leotiomycetes</taxon>
        <taxon>Helotiales</taxon>
        <taxon>Amorphothecaceae</taxon>
        <taxon>Amorphotheca</taxon>
    </lineage>
</organism>
<dbReference type="CDD" id="cd02440">
    <property type="entry name" value="AdoMet_MTases"/>
    <property type="match status" value="1"/>
</dbReference>